<dbReference type="Proteomes" id="UP000657006">
    <property type="component" value="Unassembled WGS sequence"/>
</dbReference>
<name>A0A926DNK0_9FIRM</name>
<evidence type="ECO:0000313" key="2">
    <source>
        <dbReference type="Proteomes" id="UP000657006"/>
    </source>
</evidence>
<evidence type="ECO:0000313" key="1">
    <source>
        <dbReference type="EMBL" id="MBC8542275.1"/>
    </source>
</evidence>
<proteinExistence type="predicted"/>
<sequence>MKKLPVVLPPNIVSECWNVYKMAVIQTHPNVEEWLASKRLDVFLDAENRPLYGEYGENGAMYPLSYFNDILQYHEVSIASPDDIVERVEREIDQDHYLVVDLNFTTLMGDTAHEAPYIHEILIYGYDEKRKVLYYGGAEEDELAYDVFQENFASVWELYRRDAKRRYWRRMWHFPVTSLSLRLDYHNDNACFDLLRKIEREWKSGTFTETRYTATGDIEKQCTCHTGIYALLYLRDQLIAMLGQSPSEQDRYNGMLTILKFCEHRAMLLKSMAWFINRNGFLEREDSAEPMRAAYARYERCVDEMTISRLNYMKYMETKNSATLQKVIDRLHVQYTLEYGALEQFLQTAKAFYH</sequence>
<keyword evidence="2" id="KW-1185">Reference proteome</keyword>
<reference evidence="1" key="1">
    <citation type="submission" date="2020-08" db="EMBL/GenBank/DDBJ databases">
        <title>Genome public.</title>
        <authorList>
            <person name="Liu C."/>
            <person name="Sun Q."/>
        </authorList>
    </citation>
    <scope>NUCLEOTIDE SEQUENCE</scope>
    <source>
        <strain evidence="1">NSJ-32</strain>
    </source>
</reference>
<organism evidence="1 2">
    <name type="scientific">Bianquea renquensis</name>
    <dbReference type="NCBI Taxonomy" id="2763661"/>
    <lineage>
        <taxon>Bacteria</taxon>
        <taxon>Bacillati</taxon>
        <taxon>Bacillota</taxon>
        <taxon>Clostridia</taxon>
        <taxon>Eubacteriales</taxon>
        <taxon>Bianqueaceae</taxon>
        <taxon>Bianquea</taxon>
    </lineage>
</organism>
<dbReference type="AlphaFoldDB" id="A0A926DNK0"/>
<comment type="caution">
    <text evidence="1">The sequence shown here is derived from an EMBL/GenBank/DDBJ whole genome shotgun (WGS) entry which is preliminary data.</text>
</comment>
<protein>
    <submittedName>
        <fullName evidence="1">Uncharacterized protein</fullName>
    </submittedName>
</protein>
<gene>
    <name evidence="1" type="ORF">H8730_01775</name>
</gene>
<dbReference type="RefSeq" id="WP_177717884.1">
    <property type="nucleotide sequence ID" value="NZ_JACRSQ010000002.1"/>
</dbReference>
<accession>A0A926DNK0</accession>
<dbReference type="EMBL" id="JACRSQ010000002">
    <property type="protein sequence ID" value="MBC8542275.1"/>
    <property type="molecule type" value="Genomic_DNA"/>
</dbReference>